<dbReference type="PANTHER" id="PTHR10048:SF22">
    <property type="entry name" value="PHOSPHATIDYLINOSITOL 4-KINASE BETA"/>
    <property type="match status" value="1"/>
</dbReference>
<dbReference type="GO" id="GO:0005737">
    <property type="term" value="C:cytoplasm"/>
    <property type="evidence" value="ECO:0007669"/>
    <property type="project" value="TreeGrafter"/>
</dbReference>
<dbReference type="PROSITE" id="PS50290">
    <property type="entry name" value="PI3_4_KINASE_3"/>
    <property type="match status" value="1"/>
</dbReference>
<accession>A0A2U1IZ10</accession>
<feature type="compositionally biased region" description="Low complexity" evidence="5">
    <location>
        <begin position="294"/>
        <end position="303"/>
    </location>
</feature>
<feature type="domain" description="PI3K/PI4K catalytic" evidence="6">
    <location>
        <begin position="804"/>
        <end position="1087"/>
    </location>
</feature>
<keyword evidence="4" id="KW-0418">Kinase</keyword>
<gene>
    <name evidence="7" type="ORF">BB558_005964</name>
</gene>
<dbReference type="Pfam" id="PF21245">
    <property type="entry name" value="PI4KB-PIK1_PIK"/>
    <property type="match status" value="1"/>
</dbReference>
<evidence type="ECO:0000256" key="5">
    <source>
        <dbReference type="SAM" id="MobiDB-lite"/>
    </source>
</evidence>
<dbReference type="InterPro" id="IPR036940">
    <property type="entry name" value="PI3/4_kinase_cat_sf"/>
</dbReference>
<dbReference type="InterPro" id="IPR011009">
    <property type="entry name" value="Kinase-like_dom_sf"/>
</dbReference>
<dbReference type="SMART" id="SM00146">
    <property type="entry name" value="PI3Kc"/>
    <property type="match status" value="1"/>
</dbReference>
<comment type="caution">
    <text evidence="7">The sequence shown here is derived from an EMBL/GenBank/DDBJ whole genome shotgun (WGS) entry which is preliminary data.</text>
</comment>
<feature type="region of interest" description="Disordered" evidence="5">
    <location>
        <begin position="495"/>
        <end position="527"/>
    </location>
</feature>
<evidence type="ECO:0000256" key="1">
    <source>
        <dbReference type="ARBA" id="ARBA00001686"/>
    </source>
</evidence>
<evidence type="ECO:0000259" key="6">
    <source>
        <dbReference type="PROSITE" id="PS50290"/>
    </source>
</evidence>
<protein>
    <recommendedName>
        <fullName evidence="2">1-phosphatidylinositol 4-kinase</fullName>
        <ecNumber evidence="2">2.7.1.67</ecNumber>
    </recommendedName>
</protein>
<feature type="region of interest" description="Disordered" evidence="5">
    <location>
        <begin position="1"/>
        <end position="34"/>
    </location>
</feature>
<feature type="compositionally biased region" description="Polar residues" evidence="5">
    <location>
        <begin position="723"/>
        <end position="736"/>
    </location>
</feature>
<dbReference type="EMBL" id="MBFU01000593">
    <property type="protein sequence ID" value="PVZ98049.1"/>
    <property type="molecule type" value="Genomic_DNA"/>
</dbReference>
<feature type="compositionally biased region" description="Basic and acidic residues" evidence="5">
    <location>
        <begin position="513"/>
        <end position="527"/>
    </location>
</feature>
<dbReference type="GO" id="GO:0048015">
    <property type="term" value="P:phosphatidylinositol-mediated signaling"/>
    <property type="evidence" value="ECO:0007669"/>
    <property type="project" value="TreeGrafter"/>
</dbReference>
<dbReference type="SUPFAM" id="SSF56112">
    <property type="entry name" value="Protein kinase-like (PK-like)"/>
    <property type="match status" value="1"/>
</dbReference>
<dbReference type="AlphaFoldDB" id="A0A2U1IZ10"/>
<dbReference type="GO" id="GO:0046854">
    <property type="term" value="P:phosphatidylinositol phosphate biosynthetic process"/>
    <property type="evidence" value="ECO:0007669"/>
    <property type="project" value="InterPro"/>
</dbReference>
<feature type="region of interest" description="Disordered" evidence="5">
    <location>
        <begin position="626"/>
        <end position="653"/>
    </location>
</feature>
<evidence type="ECO:0000256" key="3">
    <source>
        <dbReference type="ARBA" id="ARBA00022679"/>
    </source>
</evidence>
<dbReference type="FunFam" id="1.10.1070.11:FF:000016">
    <property type="entry name" value="PIK1p Phosphatidylinositol 4-kinase"/>
    <property type="match status" value="1"/>
</dbReference>
<dbReference type="Proteomes" id="UP000245591">
    <property type="component" value="Unassembled WGS sequence"/>
</dbReference>
<dbReference type="Gene3D" id="1.10.1070.11">
    <property type="entry name" value="Phosphatidylinositol 3-/4-kinase, catalytic domain"/>
    <property type="match status" value="1"/>
</dbReference>
<dbReference type="InterPro" id="IPR049160">
    <property type="entry name" value="PI4KB-PIK1_PIK"/>
</dbReference>
<evidence type="ECO:0000256" key="2">
    <source>
        <dbReference type="ARBA" id="ARBA00012169"/>
    </source>
</evidence>
<feature type="compositionally biased region" description="Polar residues" evidence="5">
    <location>
        <begin position="283"/>
        <end position="293"/>
    </location>
</feature>
<dbReference type="PANTHER" id="PTHR10048">
    <property type="entry name" value="PHOSPHATIDYLINOSITOL KINASE"/>
    <property type="match status" value="1"/>
</dbReference>
<feature type="region of interest" description="Disordered" evidence="5">
    <location>
        <begin position="723"/>
        <end position="746"/>
    </location>
</feature>
<name>A0A2U1IZ10_SMIAN</name>
<keyword evidence="8" id="KW-1185">Reference proteome</keyword>
<feature type="region of interest" description="Disordered" evidence="5">
    <location>
        <begin position="282"/>
        <end position="303"/>
    </location>
</feature>
<proteinExistence type="predicted"/>
<feature type="compositionally biased region" description="Polar residues" evidence="5">
    <location>
        <begin position="22"/>
        <end position="34"/>
    </location>
</feature>
<reference evidence="7 8" key="1">
    <citation type="journal article" date="2018" name="MBio">
        <title>Comparative Genomics Reveals the Core Gene Toolbox for the Fungus-Insect Symbiosis.</title>
        <authorList>
            <person name="Wang Y."/>
            <person name="Stata M."/>
            <person name="Wang W."/>
            <person name="Stajich J.E."/>
            <person name="White M.M."/>
            <person name="Moncalvo J.M."/>
        </authorList>
    </citation>
    <scope>NUCLEOTIDE SEQUENCE [LARGE SCALE GENOMIC DNA]</scope>
    <source>
        <strain evidence="7 8">AUS-126-30</strain>
    </source>
</reference>
<keyword evidence="3" id="KW-0808">Transferase</keyword>
<dbReference type="Pfam" id="PF00454">
    <property type="entry name" value="PI3_PI4_kinase"/>
    <property type="match status" value="1"/>
</dbReference>
<dbReference type="InterPro" id="IPR000403">
    <property type="entry name" value="PI3/4_kinase_cat_dom"/>
</dbReference>
<feature type="region of interest" description="Disordered" evidence="5">
    <location>
        <begin position="666"/>
        <end position="686"/>
    </location>
</feature>
<evidence type="ECO:0000313" key="8">
    <source>
        <dbReference type="Proteomes" id="UP000245591"/>
    </source>
</evidence>
<evidence type="ECO:0000313" key="7">
    <source>
        <dbReference type="EMBL" id="PVZ98049.1"/>
    </source>
</evidence>
<dbReference type="InterPro" id="IPR018936">
    <property type="entry name" value="PI3/4_kinase_CS"/>
</dbReference>
<dbReference type="GO" id="GO:0004430">
    <property type="term" value="F:1-phosphatidylinositol 4-kinase activity"/>
    <property type="evidence" value="ECO:0007669"/>
    <property type="project" value="UniProtKB-EC"/>
</dbReference>
<feature type="compositionally biased region" description="Polar residues" evidence="5">
    <location>
        <begin position="638"/>
        <end position="653"/>
    </location>
</feature>
<feature type="compositionally biased region" description="Basic and acidic residues" evidence="5">
    <location>
        <begin position="1"/>
        <end position="21"/>
    </location>
</feature>
<dbReference type="EC" id="2.7.1.67" evidence="2"/>
<dbReference type="InterPro" id="IPR015433">
    <property type="entry name" value="PI3/4_kinase"/>
</dbReference>
<feature type="compositionally biased region" description="Basic and acidic residues" evidence="5">
    <location>
        <begin position="495"/>
        <end position="504"/>
    </location>
</feature>
<dbReference type="PROSITE" id="PS00916">
    <property type="entry name" value="PI3_4_KINASE_2"/>
    <property type="match status" value="1"/>
</dbReference>
<dbReference type="GO" id="GO:0016020">
    <property type="term" value="C:membrane"/>
    <property type="evidence" value="ECO:0007669"/>
    <property type="project" value="TreeGrafter"/>
</dbReference>
<comment type="catalytic activity">
    <reaction evidence="1">
        <text>a 1,2-diacyl-sn-glycero-3-phospho-(1D-myo-inositol) + ATP = a 1,2-diacyl-sn-glycero-3-phospho-(1D-myo-inositol 4-phosphate) + ADP + H(+)</text>
        <dbReference type="Rhea" id="RHEA:19877"/>
        <dbReference type="ChEBI" id="CHEBI:15378"/>
        <dbReference type="ChEBI" id="CHEBI:30616"/>
        <dbReference type="ChEBI" id="CHEBI:57880"/>
        <dbReference type="ChEBI" id="CHEBI:58178"/>
        <dbReference type="ChEBI" id="CHEBI:456216"/>
        <dbReference type="EC" id="2.7.1.67"/>
    </reaction>
</comment>
<sequence>MTIEESKENEQNHNYKSDSNRETSTPTVSSFQESSAAVKVNQKISESPMKTSKLLLRFLRSDLFSLRYAIMYLYRYIDTVGIQQYICELLLTKFETHQIQFYLNQLVHLTIMNPSSSIGIERVLIELSIRSSHFCLELYYLTQTYLIDLINKPRTAEFKLCLRLFNQLQELILFNKDMKLLGEEGDEDFGLKAIKNMYIMEQSILKKKGDSSKKISKKLLGLIKNNFVARLQPKIKENAFAAIIGMSGIAASVGGSLQTPAIQLLSIRQGYQKKMVHIELSQEKSQSPLSTVKNNINDSSNASSIKTSFEKDGSFEFGLNTPESDASKITHLERNTSYRKQKSILCDISKSKMLSQNQIEEFEKVENNLNSETNLLKTHRKRQLEYFESQLEFVTEIIEISKRLCLIAKEDRMANLKVELNMINHHLLNNRKTCIPMLCDYHDAKNSENHDWIVRVPVDEAVVLNSAERAPYLLIVEVLRHDNLDDVSKNTKIAENKNFKKNSDLHQQPLRNSENKPGELGETSDKSINDLGSEIYTKSKSINNDPVNPYNGKNGLKEGTIDTIGSDKVNVIDNKNQNINVGIVQSSSAISSEKNSEIPEVTLEEIEERMKTAFVLLSQLNKHQKYQRSQKQVKRQPLPQQQSKTRGRNSLTSQLTNNLYKLASISAPSKFNRPEQGTLENNGNNKETVEDGIFGKSNIFQFFENMAEKNTVRHIEPFEISRTSGVNRTSGSGTSHQSKDMKVGMDPNNQIRANLVEELMTLHRMRSKLCSSDGFEVLEQDVDVEKIETSKDDQSALVLGEDWEGKKQRVRKSSPFGHLANWDLVSIIVKEGTDLRQEKMALQLIEEIKQLLRLENIGEDKVYLQSYQIMVAGNNSGLIQTITNSVSIHSIKKTHKNISLYDYFIMKYGTRDTEDFQAAQKNFLNSLVGYSLVCYILQLKDRHNGNILIDKEGHLIHIDFGFMLNNSPGAIGFETAPFKLTAEYVDLITCNGVSPENFLLFKQLMKEGFKAIQKHSEYFISLIRALSKNSYLPCLSSNPDAESAKSNSASTQAILDSLVERFVVKSGSQQVDDYVEKLVMSSYNNVNTTLYDNFQYYSNGIL</sequence>
<evidence type="ECO:0000256" key="4">
    <source>
        <dbReference type="ARBA" id="ARBA00022777"/>
    </source>
</evidence>
<organism evidence="7 8">
    <name type="scientific">Smittium angustum</name>
    <dbReference type="NCBI Taxonomy" id="133377"/>
    <lineage>
        <taxon>Eukaryota</taxon>
        <taxon>Fungi</taxon>
        <taxon>Fungi incertae sedis</taxon>
        <taxon>Zoopagomycota</taxon>
        <taxon>Kickxellomycotina</taxon>
        <taxon>Harpellomycetes</taxon>
        <taxon>Harpellales</taxon>
        <taxon>Legeriomycetaceae</taxon>
        <taxon>Smittium</taxon>
    </lineage>
</organism>
<dbReference type="Gene3D" id="3.30.1010.10">
    <property type="entry name" value="Phosphatidylinositol 3-kinase Catalytic Subunit, Chain A, domain 4"/>
    <property type="match status" value="1"/>
</dbReference>